<proteinExistence type="predicted"/>
<keyword evidence="6" id="KW-1185">Reference proteome</keyword>
<dbReference type="EMBL" id="PYFT01000002">
    <property type="protein sequence ID" value="PSR51946.1"/>
    <property type="molecule type" value="Genomic_DNA"/>
</dbReference>
<comment type="caution">
    <text evidence="5">The sequence shown here is derived from an EMBL/GenBank/DDBJ whole genome shotgun (WGS) entry which is preliminary data.</text>
</comment>
<dbReference type="InterPro" id="IPR050959">
    <property type="entry name" value="MarA-like"/>
</dbReference>
<sequence>MNFIEVNLDTDLSLDLISTVAFYSPYHFYRLFKAIIGEPLNASISRKRIEKIASQLMRYNYSIILQKHIG</sequence>
<keyword evidence="3" id="KW-0804">Transcription</keyword>
<keyword evidence="2" id="KW-0238">DNA-binding</keyword>
<accession>A0A2T2Y8X4</accession>
<evidence type="ECO:0000256" key="1">
    <source>
        <dbReference type="ARBA" id="ARBA00023015"/>
    </source>
</evidence>
<dbReference type="InterPro" id="IPR009057">
    <property type="entry name" value="Homeodomain-like_sf"/>
</dbReference>
<dbReference type="PANTHER" id="PTHR47504:SF5">
    <property type="entry name" value="RIGHT ORIGIN-BINDING PROTEIN"/>
    <property type="match status" value="1"/>
</dbReference>
<dbReference type="GO" id="GO:0003700">
    <property type="term" value="F:DNA-binding transcription factor activity"/>
    <property type="evidence" value="ECO:0007669"/>
    <property type="project" value="InterPro"/>
</dbReference>
<dbReference type="Proteomes" id="UP000240357">
    <property type="component" value="Unassembled WGS sequence"/>
</dbReference>
<gene>
    <name evidence="5" type="ORF">AHMF7605_28980</name>
</gene>
<evidence type="ECO:0000313" key="5">
    <source>
        <dbReference type="EMBL" id="PSR51946.1"/>
    </source>
</evidence>
<reference evidence="5 6" key="1">
    <citation type="submission" date="2018-03" db="EMBL/GenBank/DDBJ databases">
        <title>Adhaeribacter sp. HMF7605 Genome sequencing and assembly.</title>
        <authorList>
            <person name="Kang H."/>
            <person name="Kang J."/>
            <person name="Cha I."/>
            <person name="Kim H."/>
            <person name="Joh K."/>
        </authorList>
    </citation>
    <scope>NUCLEOTIDE SEQUENCE [LARGE SCALE GENOMIC DNA]</scope>
    <source>
        <strain evidence="5 6">HMF7605</strain>
    </source>
</reference>
<evidence type="ECO:0000256" key="3">
    <source>
        <dbReference type="ARBA" id="ARBA00023163"/>
    </source>
</evidence>
<name>A0A2T2Y8X4_9BACT</name>
<dbReference type="AlphaFoldDB" id="A0A2T2Y8X4"/>
<dbReference type="SUPFAM" id="SSF46689">
    <property type="entry name" value="Homeodomain-like"/>
    <property type="match status" value="1"/>
</dbReference>
<dbReference type="GO" id="GO:0043565">
    <property type="term" value="F:sequence-specific DNA binding"/>
    <property type="evidence" value="ECO:0007669"/>
    <property type="project" value="InterPro"/>
</dbReference>
<dbReference type="InterPro" id="IPR018060">
    <property type="entry name" value="HTH_AraC"/>
</dbReference>
<dbReference type="PROSITE" id="PS01124">
    <property type="entry name" value="HTH_ARAC_FAMILY_2"/>
    <property type="match status" value="1"/>
</dbReference>
<protein>
    <recommendedName>
        <fullName evidence="4">HTH araC/xylS-type domain-containing protein</fullName>
    </recommendedName>
</protein>
<evidence type="ECO:0000256" key="2">
    <source>
        <dbReference type="ARBA" id="ARBA00023125"/>
    </source>
</evidence>
<dbReference type="PANTHER" id="PTHR47504">
    <property type="entry name" value="RIGHT ORIGIN-BINDING PROTEIN"/>
    <property type="match status" value="1"/>
</dbReference>
<evidence type="ECO:0000313" key="6">
    <source>
        <dbReference type="Proteomes" id="UP000240357"/>
    </source>
</evidence>
<keyword evidence="1" id="KW-0805">Transcription regulation</keyword>
<evidence type="ECO:0000259" key="4">
    <source>
        <dbReference type="PROSITE" id="PS01124"/>
    </source>
</evidence>
<organism evidence="5 6">
    <name type="scientific">Adhaeribacter arboris</name>
    <dbReference type="NCBI Taxonomy" id="2072846"/>
    <lineage>
        <taxon>Bacteria</taxon>
        <taxon>Pseudomonadati</taxon>
        <taxon>Bacteroidota</taxon>
        <taxon>Cytophagia</taxon>
        <taxon>Cytophagales</taxon>
        <taxon>Hymenobacteraceae</taxon>
        <taxon>Adhaeribacter</taxon>
    </lineage>
</organism>
<dbReference type="Gene3D" id="1.10.10.60">
    <property type="entry name" value="Homeodomain-like"/>
    <property type="match status" value="1"/>
</dbReference>
<feature type="domain" description="HTH araC/xylS-type" evidence="4">
    <location>
        <begin position="1"/>
        <end position="63"/>
    </location>
</feature>